<dbReference type="EMBL" id="CAJOBC010143051">
    <property type="protein sequence ID" value="CAF4652469.1"/>
    <property type="molecule type" value="Genomic_DNA"/>
</dbReference>
<accession>A0A8S2ZWG7</accession>
<proteinExistence type="predicted"/>
<dbReference type="Proteomes" id="UP000681722">
    <property type="component" value="Unassembled WGS sequence"/>
</dbReference>
<sequence>EDDEIGDFGEDVMGIDLDGADIPVG</sequence>
<evidence type="ECO:0000313" key="3">
    <source>
        <dbReference type="Proteomes" id="UP000681722"/>
    </source>
</evidence>
<feature type="region of interest" description="Disordered" evidence="1">
    <location>
        <begin position="1"/>
        <end position="25"/>
    </location>
</feature>
<feature type="non-terminal residue" evidence="2">
    <location>
        <position position="1"/>
    </location>
</feature>
<reference evidence="2" key="1">
    <citation type="submission" date="2021-02" db="EMBL/GenBank/DDBJ databases">
        <authorList>
            <person name="Nowell W R."/>
        </authorList>
    </citation>
    <scope>NUCLEOTIDE SEQUENCE</scope>
</reference>
<name>A0A8S2ZWG7_9BILA</name>
<gene>
    <name evidence="2" type="ORF">SRO942_LOCUS50443</name>
</gene>
<protein>
    <submittedName>
        <fullName evidence="2">Uncharacterized protein</fullName>
    </submittedName>
</protein>
<dbReference type="AlphaFoldDB" id="A0A8S2ZWG7"/>
<feature type="compositionally biased region" description="Acidic residues" evidence="1">
    <location>
        <begin position="1"/>
        <end position="10"/>
    </location>
</feature>
<comment type="caution">
    <text evidence="2">The sequence shown here is derived from an EMBL/GenBank/DDBJ whole genome shotgun (WGS) entry which is preliminary data.</text>
</comment>
<evidence type="ECO:0000256" key="1">
    <source>
        <dbReference type="SAM" id="MobiDB-lite"/>
    </source>
</evidence>
<organism evidence="2 3">
    <name type="scientific">Didymodactylos carnosus</name>
    <dbReference type="NCBI Taxonomy" id="1234261"/>
    <lineage>
        <taxon>Eukaryota</taxon>
        <taxon>Metazoa</taxon>
        <taxon>Spiralia</taxon>
        <taxon>Gnathifera</taxon>
        <taxon>Rotifera</taxon>
        <taxon>Eurotatoria</taxon>
        <taxon>Bdelloidea</taxon>
        <taxon>Philodinida</taxon>
        <taxon>Philodinidae</taxon>
        <taxon>Didymodactylos</taxon>
    </lineage>
</organism>
<evidence type="ECO:0000313" key="2">
    <source>
        <dbReference type="EMBL" id="CAF4652469.1"/>
    </source>
</evidence>